<keyword evidence="3" id="KW-0540">Nuclease</keyword>
<accession>A0A238UFM6</accession>
<gene>
    <name evidence="3" type="ORF">TJEJU_3536</name>
</gene>
<dbReference type="OrthoDB" id="5447300at2"/>
<dbReference type="InterPro" id="IPR036691">
    <property type="entry name" value="Endo/exonu/phosph_ase_sf"/>
</dbReference>
<keyword evidence="1" id="KW-0812">Transmembrane</keyword>
<dbReference type="EMBL" id="LT899436">
    <property type="protein sequence ID" value="SNR17180.1"/>
    <property type="molecule type" value="Genomic_DNA"/>
</dbReference>
<evidence type="ECO:0000313" key="4">
    <source>
        <dbReference type="Proteomes" id="UP000215214"/>
    </source>
</evidence>
<dbReference type="Proteomes" id="UP000215214">
    <property type="component" value="Chromosome TJEJU"/>
</dbReference>
<keyword evidence="3" id="KW-0378">Hydrolase</keyword>
<evidence type="ECO:0000259" key="2">
    <source>
        <dbReference type="Pfam" id="PF03372"/>
    </source>
</evidence>
<keyword evidence="3" id="KW-0255">Endonuclease</keyword>
<dbReference type="PANTHER" id="PTHR14859">
    <property type="entry name" value="CALCOFLUOR WHITE HYPERSENSITIVE PROTEIN PRECURSOR"/>
    <property type="match status" value="1"/>
</dbReference>
<keyword evidence="3" id="KW-0269">Exonuclease</keyword>
<dbReference type="Gene3D" id="3.60.10.10">
    <property type="entry name" value="Endonuclease/exonuclease/phosphatase"/>
    <property type="match status" value="1"/>
</dbReference>
<dbReference type="GO" id="GO:0004527">
    <property type="term" value="F:exonuclease activity"/>
    <property type="evidence" value="ECO:0007669"/>
    <property type="project" value="UniProtKB-KW"/>
</dbReference>
<dbReference type="InterPro" id="IPR051916">
    <property type="entry name" value="GPI-anchor_lipid_remodeler"/>
</dbReference>
<dbReference type="KEGG" id="tje:TJEJU_3536"/>
<dbReference type="InterPro" id="IPR005135">
    <property type="entry name" value="Endo/exonuclease/phosphatase"/>
</dbReference>
<dbReference type="GO" id="GO:0004519">
    <property type="term" value="F:endonuclease activity"/>
    <property type="evidence" value="ECO:0007669"/>
    <property type="project" value="UniProtKB-KW"/>
</dbReference>
<dbReference type="GO" id="GO:0006506">
    <property type="term" value="P:GPI anchor biosynthetic process"/>
    <property type="evidence" value="ECO:0007669"/>
    <property type="project" value="TreeGrafter"/>
</dbReference>
<dbReference type="GO" id="GO:0016020">
    <property type="term" value="C:membrane"/>
    <property type="evidence" value="ECO:0007669"/>
    <property type="project" value="GOC"/>
</dbReference>
<organism evidence="3 4">
    <name type="scientific">Tenacibaculum jejuense</name>
    <dbReference type="NCBI Taxonomy" id="584609"/>
    <lineage>
        <taxon>Bacteria</taxon>
        <taxon>Pseudomonadati</taxon>
        <taxon>Bacteroidota</taxon>
        <taxon>Flavobacteriia</taxon>
        <taxon>Flavobacteriales</taxon>
        <taxon>Flavobacteriaceae</taxon>
        <taxon>Tenacibaculum</taxon>
    </lineage>
</organism>
<name>A0A238UFM6_9FLAO</name>
<keyword evidence="4" id="KW-1185">Reference proteome</keyword>
<dbReference type="PANTHER" id="PTHR14859:SF1">
    <property type="entry name" value="PGAP2-INTERACTING PROTEIN"/>
    <property type="match status" value="1"/>
</dbReference>
<feature type="transmembrane region" description="Helical" evidence="1">
    <location>
        <begin position="12"/>
        <end position="30"/>
    </location>
</feature>
<dbReference type="Pfam" id="PF03372">
    <property type="entry name" value="Exo_endo_phos"/>
    <property type="match status" value="1"/>
</dbReference>
<keyword evidence="1" id="KW-0472">Membrane</keyword>
<reference evidence="3 4" key="1">
    <citation type="submission" date="2017-07" db="EMBL/GenBank/DDBJ databases">
        <authorList>
            <person name="Sun Z.S."/>
            <person name="Albrecht U."/>
            <person name="Echele G."/>
            <person name="Lee C.C."/>
        </authorList>
    </citation>
    <scope>NUCLEOTIDE SEQUENCE [LARGE SCALE GENOMIC DNA]</scope>
    <source>
        <strain evidence="4">type strain: KCTC 22618</strain>
    </source>
</reference>
<proteinExistence type="predicted"/>
<sequence>MSKPIYKRLFSVLARVLLAFLVLLTIFYFWGSSASLDKQDYEKLFTNTFEVKHESDSIHSIITYNIGYLSGMTNNKPIAKTKDFFTENLNKALQEFKKLNPDIIAFQEIDYNSGRSFNVNQEEEIAKLGYNHIARAVNWDKKYVPFPYGLPSVNFGKVVSGQSILSKYELKNYSRIILERVPNNPFYRDAFYLDRLVQVVTTEIKGKEIVILNVHLEAFDKNTRIKHVKKVVELFNTYAKSYPTILVGDFNSDPAFKDAAILEIFNIPNVGNAAFSKEKYDLTYDSDKPHKRLDYIFYTSENIVPVEARVLKEFGQVSDHLPLLMKFKLK</sequence>
<keyword evidence="1" id="KW-1133">Transmembrane helix</keyword>
<dbReference type="SUPFAM" id="SSF56219">
    <property type="entry name" value="DNase I-like"/>
    <property type="match status" value="1"/>
</dbReference>
<dbReference type="RefSeq" id="WP_095074210.1">
    <property type="nucleotide sequence ID" value="NZ_LT899436.1"/>
</dbReference>
<dbReference type="AlphaFoldDB" id="A0A238UFM6"/>
<evidence type="ECO:0000313" key="3">
    <source>
        <dbReference type="EMBL" id="SNR17180.1"/>
    </source>
</evidence>
<protein>
    <submittedName>
        <fullName evidence="3">Endonuclease/exonuclease/phosphatase family protein</fullName>
    </submittedName>
</protein>
<evidence type="ECO:0000256" key="1">
    <source>
        <dbReference type="SAM" id="Phobius"/>
    </source>
</evidence>
<feature type="domain" description="Endonuclease/exonuclease/phosphatase" evidence="2">
    <location>
        <begin position="89"/>
        <end position="320"/>
    </location>
</feature>